<accession>A0ABN9IVA0</accession>
<dbReference type="EMBL" id="CATZAR010000006">
    <property type="protein sequence ID" value="CAJ0794063.1"/>
    <property type="molecule type" value="Genomic_DNA"/>
</dbReference>
<proteinExistence type="predicted"/>
<gene>
    <name evidence="2" type="ORF">LMG18095_02550</name>
</gene>
<organism evidence="2 3">
    <name type="scientific">Ralstonia thomasii</name>
    <dbReference type="NCBI Taxonomy" id="3058596"/>
    <lineage>
        <taxon>Bacteria</taxon>
        <taxon>Pseudomonadati</taxon>
        <taxon>Pseudomonadota</taxon>
        <taxon>Betaproteobacteria</taxon>
        <taxon>Burkholderiales</taxon>
        <taxon>Burkholderiaceae</taxon>
        <taxon>Ralstonia</taxon>
    </lineage>
</organism>
<keyword evidence="1" id="KW-0732">Signal</keyword>
<protein>
    <submittedName>
        <fullName evidence="2">Uncharacterized protein</fullName>
    </submittedName>
</protein>
<reference evidence="2 3" key="1">
    <citation type="submission" date="2023-07" db="EMBL/GenBank/DDBJ databases">
        <authorList>
            <person name="Peeters C."/>
        </authorList>
    </citation>
    <scope>NUCLEOTIDE SEQUENCE [LARGE SCALE GENOMIC DNA]</scope>
    <source>
        <strain evidence="2 3">LMG 18095</strain>
    </source>
</reference>
<keyword evidence="3" id="KW-1185">Reference proteome</keyword>
<evidence type="ECO:0000256" key="1">
    <source>
        <dbReference type="SAM" id="SignalP"/>
    </source>
</evidence>
<feature type="signal peptide" evidence="1">
    <location>
        <begin position="1"/>
        <end position="22"/>
    </location>
</feature>
<evidence type="ECO:0000313" key="3">
    <source>
        <dbReference type="Proteomes" id="UP001189773"/>
    </source>
</evidence>
<evidence type="ECO:0000313" key="2">
    <source>
        <dbReference type="EMBL" id="CAJ0794063.1"/>
    </source>
</evidence>
<dbReference type="Proteomes" id="UP001189773">
    <property type="component" value="Unassembled WGS sequence"/>
</dbReference>
<comment type="caution">
    <text evidence="2">The sequence shown here is derived from an EMBL/GenBank/DDBJ whole genome shotgun (WGS) entry which is preliminary data.</text>
</comment>
<feature type="chain" id="PRO_5047004861" evidence="1">
    <location>
        <begin position="23"/>
        <end position="79"/>
    </location>
</feature>
<sequence>MLKRILLLAVTGSALVSWSAYAGIQGPASPYTHGAKAATFDVYSDGANSSKFDVYSDGKFNVYSDGAKSSRFDVYGDGN</sequence>
<name>A0ABN9IVA0_9RALS</name>